<dbReference type="GO" id="GO:0000978">
    <property type="term" value="F:RNA polymerase II cis-regulatory region sequence-specific DNA binding"/>
    <property type="evidence" value="ECO:0007669"/>
    <property type="project" value="TreeGrafter"/>
</dbReference>
<evidence type="ECO:0000256" key="1">
    <source>
        <dbReference type="ARBA" id="ARBA00004123"/>
    </source>
</evidence>
<feature type="region of interest" description="Disordered" evidence="11">
    <location>
        <begin position="422"/>
        <end position="460"/>
    </location>
</feature>
<feature type="compositionally biased region" description="Basic and acidic residues" evidence="11">
    <location>
        <begin position="164"/>
        <end position="176"/>
    </location>
</feature>
<dbReference type="AlphaFoldDB" id="Q4F985"/>
<dbReference type="GO" id="GO:0000122">
    <property type="term" value="P:negative regulation of transcription by RNA polymerase II"/>
    <property type="evidence" value="ECO:0007669"/>
    <property type="project" value="TreeGrafter"/>
</dbReference>
<dbReference type="InterPro" id="IPR036910">
    <property type="entry name" value="HMG_box_dom_sf"/>
</dbReference>
<keyword evidence="5" id="KW-0805">Transcription regulation</keyword>
<feature type="compositionally biased region" description="Low complexity" evidence="11">
    <location>
        <begin position="30"/>
        <end position="41"/>
    </location>
</feature>
<feature type="compositionally biased region" description="Polar residues" evidence="11">
    <location>
        <begin position="317"/>
        <end position="329"/>
    </location>
</feature>
<keyword evidence="6 10" id="KW-0238">DNA-binding</keyword>
<feature type="region of interest" description="Disordered" evidence="11">
    <location>
        <begin position="211"/>
        <end position="249"/>
    </location>
</feature>
<protein>
    <submittedName>
        <fullName evidence="13">HMG box transcription factor Sox9a</fullName>
    </submittedName>
</protein>
<evidence type="ECO:0000256" key="5">
    <source>
        <dbReference type="ARBA" id="ARBA00023015"/>
    </source>
</evidence>
<comment type="subcellular location">
    <subcellularLocation>
        <location evidence="1">Nucleus</location>
    </subcellularLocation>
</comment>
<evidence type="ECO:0000259" key="12">
    <source>
        <dbReference type="PROSITE" id="PS50118"/>
    </source>
</evidence>
<feature type="region of interest" description="Disordered" evidence="11">
    <location>
        <begin position="164"/>
        <end position="198"/>
    </location>
</feature>
<evidence type="ECO:0000256" key="7">
    <source>
        <dbReference type="ARBA" id="ARBA00023159"/>
    </source>
</evidence>
<evidence type="ECO:0000313" key="13">
    <source>
        <dbReference type="EMBL" id="AAZ07990.1"/>
    </source>
</evidence>
<dbReference type="GO" id="GO:0048709">
    <property type="term" value="P:oligodendrocyte differentiation"/>
    <property type="evidence" value="ECO:0007669"/>
    <property type="project" value="TreeGrafter"/>
</dbReference>
<feature type="compositionally biased region" description="Polar residues" evidence="11">
    <location>
        <begin position="434"/>
        <end position="460"/>
    </location>
</feature>
<keyword evidence="2" id="KW-1017">Isopeptide bond</keyword>
<keyword evidence="4" id="KW-0832">Ubl conjugation</keyword>
<keyword evidence="3" id="KW-0221">Differentiation</keyword>
<feature type="region of interest" description="Disordered" evidence="11">
    <location>
        <begin position="314"/>
        <end position="338"/>
    </location>
</feature>
<dbReference type="Gene3D" id="1.10.30.10">
    <property type="entry name" value="High mobility group box domain"/>
    <property type="match status" value="1"/>
</dbReference>
<proteinExistence type="evidence at transcript level"/>
<evidence type="ECO:0000256" key="2">
    <source>
        <dbReference type="ARBA" id="ARBA00022499"/>
    </source>
</evidence>
<feature type="domain" description="HMG box" evidence="12">
    <location>
        <begin position="107"/>
        <end position="175"/>
    </location>
</feature>
<dbReference type="InterPro" id="IPR022151">
    <property type="entry name" value="Sox_N"/>
</dbReference>
<name>Q4F985_9TELE</name>
<evidence type="ECO:0000256" key="11">
    <source>
        <dbReference type="SAM" id="MobiDB-lite"/>
    </source>
</evidence>
<sequence>MNLLDPYLKMTEEQEKCQSDAPSPSMSEDSAGSPCPSGSGSDTENTRPSENWLLATDGTTSDFKKDEEDKFPVCIREAVSQVLKGYDWTLVPMPVRVNGSTKNKPHVKRPMNAFMVWAQARAGNWRISIHTCTTPSSARPSGNSGGYSMRARSRPFVEEAERLRVQHKKDHPDYKYRPRRSKSVKNGHTESEDGSDQTHISHNAIFKALQQADSPASRMGEVHSPGDHSGQSQGPPTPPTTPKTDISPGKADLKREALQESTGRQLSIDFQDVDIGELSSDVIGTFDVNEFDQYLPPHSHQGTPYANAYATWMAKPQQRSSQSSLTTPGNPAEQGQPRTAHIKTEQLSPSHYNEQQGSPQHISYGSFNLQHLQHYSSSYPSITRAQYDYSDSHQGGAQLLLPHAAGQSSGLHSTFSYMSPSQRPMYTPIADTTGVPSIPQTNHSPQHWDQQPIYTQLSRP</sequence>
<evidence type="ECO:0000256" key="6">
    <source>
        <dbReference type="ARBA" id="ARBA00023125"/>
    </source>
</evidence>
<keyword evidence="7" id="KW-0010">Activator</keyword>
<dbReference type="PANTHER" id="PTHR45803">
    <property type="entry name" value="SOX100B"/>
    <property type="match status" value="1"/>
</dbReference>
<dbReference type="SUPFAM" id="SSF47095">
    <property type="entry name" value="HMG-box"/>
    <property type="match status" value="1"/>
</dbReference>
<accession>Q4F985</accession>
<evidence type="ECO:0000256" key="4">
    <source>
        <dbReference type="ARBA" id="ARBA00022843"/>
    </source>
</evidence>
<evidence type="ECO:0000256" key="3">
    <source>
        <dbReference type="ARBA" id="ARBA00022782"/>
    </source>
</evidence>
<dbReference type="GO" id="GO:0002009">
    <property type="term" value="P:morphogenesis of an epithelium"/>
    <property type="evidence" value="ECO:0007669"/>
    <property type="project" value="TreeGrafter"/>
</dbReference>
<feature type="DNA-binding region" description="HMG box" evidence="10">
    <location>
        <begin position="107"/>
        <end position="175"/>
    </location>
</feature>
<dbReference type="PANTHER" id="PTHR45803:SF1">
    <property type="entry name" value="TRANSCRIPTION FACTOR SOX-9"/>
    <property type="match status" value="1"/>
</dbReference>
<organism evidence="13">
    <name type="scientific">Carassius auratus x Cyprinus carpio</name>
    <name type="common">tetraploid hybrids of red crucian carp and common carp</name>
    <dbReference type="NCBI Taxonomy" id="211488"/>
    <lineage>
        <taxon>Eukaryota</taxon>
        <taxon>Metazoa</taxon>
        <taxon>Chordata</taxon>
        <taxon>Craniata</taxon>
        <taxon>Vertebrata</taxon>
        <taxon>Euteleostomi</taxon>
        <taxon>Actinopterygii</taxon>
        <taxon>Neopterygii</taxon>
        <taxon>Teleostei</taxon>
        <taxon>Ostariophysi</taxon>
        <taxon>Cypriniformes</taxon>
        <taxon>Cyprinoidei intergeneric hybrids</taxon>
    </lineage>
</organism>
<evidence type="ECO:0000256" key="9">
    <source>
        <dbReference type="ARBA" id="ARBA00023242"/>
    </source>
</evidence>
<feature type="region of interest" description="Disordered" evidence="11">
    <location>
        <begin position="133"/>
        <end position="152"/>
    </location>
</feature>
<dbReference type="GO" id="GO:0005634">
    <property type="term" value="C:nucleus"/>
    <property type="evidence" value="ECO:0007669"/>
    <property type="project" value="UniProtKB-SubCell"/>
</dbReference>
<dbReference type="GO" id="GO:0000981">
    <property type="term" value="F:DNA-binding transcription factor activity, RNA polymerase II-specific"/>
    <property type="evidence" value="ECO:0007669"/>
    <property type="project" value="TreeGrafter"/>
</dbReference>
<reference evidence="13" key="1">
    <citation type="submission" date="2005-06" db="EMBL/GenBank/DDBJ databases">
        <title>Specific expression pattern of sox9 in allotetraploids.</title>
        <authorList>
            <person name="Liu J."/>
            <person name="Liu S."/>
            <person name="Liu Y."/>
        </authorList>
    </citation>
    <scope>NUCLEOTIDE SEQUENCE</scope>
</reference>
<dbReference type="GO" id="GO:0032332">
    <property type="term" value="P:positive regulation of chondrocyte differentiation"/>
    <property type="evidence" value="ECO:0007669"/>
    <property type="project" value="TreeGrafter"/>
</dbReference>
<evidence type="ECO:0000256" key="10">
    <source>
        <dbReference type="PROSITE-ProRule" id="PRU00267"/>
    </source>
</evidence>
<feature type="region of interest" description="Disordered" evidence="11">
    <location>
        <begin position="1"/>
        <end position="67"/>
    </location>
</feature>
<keyword evidence="9 10" id="KW-0539">Nucleus</keyword>
<dbReference type="GO" id="GO:0002062">
    <property type="term" value="P:chondrocyte differentiation"/>
    <property type="evidence" value="ECO:0007669"/>
    <property type="project" value="TreeGrafter"/>
</dbReference>
<feature type="compositionally biased region" description="Polar residues" evidence="11">
    <location>
        <begin position="133"/>
        <end position="142"/>
    </location>
</feature>
<dbReference type="EMBL" id="DQ098685">
    <property type="protein sequence ID" value="AAZ07990.1"/>
    <property type="molecule type" value="mRNA"/>
</dbReference>
<evidence type="ECO:0000256" key="8">
    <source>
        <dbReference type="ARBA" id="ARBA00023163"/>
    </source>
</evidence>
<dbReference type="Pfam" id="PF12444">
    <property type="entry name" value="Sox_N"/>
    <property type="match status" value="1"/>
</dbReference>
<dbReference type="InterPro" id="IPR009071">
    <property type="entry name" value="HMG_box_dom"/>
</dbReference>
<dbReference type="InterPro" id="IPR050917">
    <property type="entry name" value="SOX_TF"/>
</dbReference>
<dbReference type="GO" id="GO:0007507">
    <property type="term" value="P:heart development"/>
    <property type="evidence" value="ECO:0007669"/>
    <property type="project" value="TreeGrafter"/>
</dbReference>
<dbReference type="PROSITE" id="PS50118">
    <property type="entry name" value="HMG_BOX_2"/>
    <property type="match status" value="1"/>
</dbReference>
<keyword evidence="8" id="KW-0804">Transcription</keyword>